<feature type="compositionally biased region" description="Basic and acidic residues" evidence="1">
    <location>
        <begin position="1"/>
        <end position="15"/>
    </location>
</feature>
<gene>
    <name evidence="2" type="ORF">V1477_003093</name>
</gene>
<feature type="non-terminal residue" evidence="2">
    <location>
        <position position="1"/>
    </location>
</feature>
<name>A0ABD2CUX4_VESMC</name>
<feature type="region of interest" description="Disordered" evidence="1">
    <location>
        <begin position="171"/>
        <end position="202"/>
    </location>
</feature>
<evidence type="ECO:0000313" key="2">
    <source>
        <dbReference type="EMBL" id="KAL2748450.1"/>
    </source>
</evidence>
<feature type="compositionally biased region" description="Basic and acidic residues" evidence="1">
    <location>
        <begin position="171"/>
        <end position="190"/>
    </location>
</feature>
<reference evidence="2 3" key="1">
    <citation type="journal article" date="2024" name="Ann. Entomol. Soc. Am.">
        <title>Genomic analyses of the southern and eastern yellowjacket wasps (Hymenoptera: Vespidae) reveal evolutionary signatures of social life.</title>
        <authorList>
            <person name="Catto M.A."/>
            <person name="Caine P.B."/>
            <person name="Orr S.E."/>
            <person name="Hunt B.G."/>
            <person name="Goodisman M.A.D."/>
        </authorList>
    </citation>
    <scope>NUCLEOTIDE SEQUENCE [LARGE SCALE GENOMIC DNA]</scope>
    <source>
        <strain evidence="2">232</strain>
        <tissue evidence="2">Head and thorax</tissue>
    </source>
</reference>
<proteinExistence type="predicted"/>
<keyword evidence="3" id="KW-1185">Reference proteome</keyword>
<comment type="caution">
    <text evidence="2">The sequence shown here is derived from an EMBL/GenBank/DDBJ whole genome shotgun (WGS) entry which is preliminary data.</text>
</comment>
<dbReference type="AlphaFoldDB" id="A0ABD2CUX4"/>
<feature type="region of interest" description="Disordered" evidence="1">
    <location>
        <begin position="1"/>
        <end position="21"/>
    </location>
</feature>
<accession>A0ABD2CUX4</accession>
<protein>
    <submittedName>
        <fullName evidence="2">Uncharacterized protein</fullName>
    </submittedName>
</protein>
<dbReference type="Proteomes" id="UP001607303">
    <property type="component" value="Unassembled WGS sequence"/>
</dbReference>
<organism evidence="2 3">
    <name type="scientific">Vespula maculifrons</name>
    <name type="common">Eastern yellow jacket</name>
    <name type="synonym">Wasp</name>
    <dbReference type="NCBI Taxonomy" id="7453"/>
    <lineage>
        <taxon>Eukaryota</taxon>
        <taxon>Metazoa</taxon>
        <taxon>Ecdysozoa</taxon>
        <taxon>Arthropoda</taxon>
        <taxon>Hexapoda</taxon>
        <taxon>Insecta</taxon>
        <taxon>Pterygota</taxon>
        <taxon>Neoptera</taxon>
        <taxon>Endopterygota</taxon>
        <taxon>Hymenoptera</taxon>
        <taxon>Apocrita</taxon>
        <taxon>Aculeata</taxon>
        <taxon>Vespoidea</taxon>
        <taxon>Vespidae</taxon>
        <taxon>Vespinae</taxon>
        <taxon>Vespula</taxon>
    </lineage>
</organism>
<dbReference type="EMBL" id="JAYRBN010000031">
    <property type="protein sequence ID" value="KAL2748450.1"/>
    <property type="molecule type" value="Genomic_DNA"/>
</dbReference>
<evidence type="ECO:0000313" key="3">
    <source>
        <dbReference type="Proteomes" id="UP001607303"/>
    </source>
</evidence>
<evidence type="ECO:0000256" key="1">
    <source>
        <dbReference type="SAM" id="MobiDB-lite"/>
    </source>
</evidence>
<sequence>VVRVRRETAKKKTGDGYDEDDSVRLVKKPPWSIPIYHHGGIYTSKLYSGTGPSENRYPREANGLLTNDRTVRDDGHCCVRFRSSRHTARRSGRWELAGTAAATQVESGIYSSSTVEYQKKVVLLAKQKGDGDEWVRTFKNKRRSYFLYGQVSSRSDRTILETFDAKGRKVTRSEEYEEGEMRRDEERLEEGGGGSAGQRSTGYQAAQVESGIWLLRIYAV</sequence>